<dbReference type="SUPFAM" id="SSF55811">
    <property type="entry name" value="Nudix"/>
    <property type="match status" value="1"/>
</dbReference>
<dbReference type="PANTHER" id="PTHR10885">
    <property type="entry name" value="ISOPENTENYL-DIPHOSPHATE DELTA-ISOMERASE"/>
    <property type="match status" value="1"/>
</dbReference>
<keyword evidence="2" id="KW-1133">Transmembrane helix</keyword>
<feature type="transmembrane region" description="Helical" evidence="2">
    <location>
        <begin position="50"/>
        <end position="68"/>
    </location>
</feature>
<evidence type="ECO:0000313" key="5">
    <source>
        <dbReference type="Proteomes" id="UP000004892"/>
    </source>
</evidence>
<dbReference type="AlphaFoldDB" id="H1DCZ1"/>
<dbReference type="HOGENOM" id="CLU_766569_0_0_10"/>
<dbReference type="InterPro" id="IPR020084">
    <property type="entry name" value="NUDIX_hydrolase_CS"/>
</dbReference>
<dbReference type="eggNOG" id="COG1443">
    <property type="taxonomic scope" value="Bacteria"/>
</dbReference>
<feature type="domain" description="Nudix hydrolase" evidence="3">
    <location>
        <begin position="215"/>
        <end position="346"/>
    </location>
</feature>
<dbReference type="InterPro" id="IPR015797">
    <property type="entry name" value="NUDIX_hydrolase-like_dom_sf"/>
</dbReference>
<evidence type="ECO:0000313" key="4">
    <source>
        <dbReference type="EMBL" id="EHP51196.1"/>
    </source>
</evidence>
<protein>
    <recommendedName>
        <fullName evidence="3">Nudix hydrolase domain-containing protein</fullName>
    </recommendedName>
</protein>
<dbReference type="PROSITE" id="PS00893">
    <property type="entry name" value="NUDIX_BOX"/>
    <property type="match status" value="1"/>
</dbReference>
<keyword evidence="2" id="KW-0472">Membrane</keyword>
<feature type="transmembrane region" description="Helical" evidence="2">
    <location>
        <begin position="12"/>
        <end position="38"/>
    </location>
</feature>
<dbReference type="InterPro" id="IPR000086">
    <property type="entry name" value="NUDIX_hydrolase_dom"/>
</dbReference>
<dbReference type="Gene3D" id="3.90.79.10">
    <property type="entry name" value="Nucleoside Triphosphate Pyrophosphohydrolase"/>
    <property type="match status" value="1"/>
</dbReference>
<dbReference type="CDD" id="cd04692">
    <property type="entry name" value="NUDIX_Hydrolase"/>
    <property type="match status" value="1"/>
</dbReference>
<reference evidence="4 5" key="1">
    <citation type="submission" date="2012-01" db="EMBL/GenBank/DDBJ databases">
        <title>The Genome Sequence of Odoribacter laneus YIT 12061.</title>
        <authorList>
            <consortium name="The Broad Institute Genome Sequencing Platform"/>
            <person name="Earl A."/>
            <person name="Ward D."/>
            <person name="Feldgarden M."/>
            <person name="Gevers D."/>
            <person name="Morotomi M."/>
            <person name="Young S.K."/>
            <person name="Zeng Q."/>
            <person name="Gargeya S."/>
            <person name="Fitzgerald M."/>
            <person name="Haas B."/>
            <person name="Abouelleil A."/>
            <person name="Alvarado L."/>
            <person name="Arachchi H.M."/>
            <person name="Berlin A."/>
            <person name="Chapman S.B."/>
            <person name="Gearin G."/>
            <person name="Goldberg J."/>
            <person name="Griggs A."/>
            <person name="Gujja S."/>
            <person name="Hansen M."/>
            <person name="Heiman D."/>
            <person name="Howarth C."/>
            <person name="Larimer J."/>
            <person name="Lui A."/>
            <person name="MacDonald P.J.P."/>
            <person name="McCowen C."/>
            <person name="Montmayeur A."/>
            <person name="Murphy C."/>
            <person name="Neiman D."/>
            <person name="Pearson M."/>
            <person name="Priest M."/>
            <person name="Roberts A."/>
            <person name="Saif S."/>
            <person name="Shea T."/>
            <person name="Sisk P."/>
            <person name="Stolte C."/>
            <person name="Sykes S."/>
            <person name="Wortman J."/>
            <person name="Nusbaum C."/>
            <person name="Birren B."/>
        </authorList>
    </citation>
    <scope>NUCLEOTIDE SEQUENCE [LARGE SCALE GENOMIC DNA]</scope>
    <source>
        <strain evidence="4 5">YIT 12061</strain>
    </source>
</reference>
<dbReference type="STRING" id="742817.HMPREF9449_00198"/>
<keyword evidence="1" id="KW-0378">Hydrolase</keyword>
<feature type="transmembrane region" description="Helical" evidence="2">
    <location>
        <begin position="80"/>
        <end position="98"/>
    </location>
</feature>
<organism evidence="4 5">
    <name type="scientific">Odoribacter laneus YIT 12061</name>
    <dbReference type="NCBI Taxonomy" id="742817"/>
    <lineage>
        <taxon>Bacteria</taxon>
        <taxon>Pseudomonadati</taxon>
        <taxon>Bacteroidota</taxon>
        <taxon>Bacteroidia</taxon>
        <taxon>Bacteroidales</taxon>
        <taxon>Odoribacteraceae</taxon>
        <taxon>Odoribacter</taxon>
    </lineage>
</organism>
<dbReference type="PANTHER" id="PTHR10885:SF0">
    <property type="entry name" value="ISOPENTENYL-DIPHOSPHATE DELTA-ISOMERASE"/>
    <property type="match status" value="1"/>
</dbReference>
<evidence type="ECO:0000256" key="1">
    <source>
        <dbReference type="ARBA" id="ARBA00022801"/>
    </source>
</evidence>
<evidence type="ECO:0000256" key="2">
    <source>
        <dbReference type="SAM" id="Phobius"/>
    </source>
</evidence>
<proteinExistence type="predicted"/>
<dbReference type="RefSeq" id="WP_009135352.1">
    <property type="nucleotide sequence ID" value="NZ_JH594596.1"/>
</dbReference>
<comment type="caution">
    <text evidence="4">The sequence shown here is derived from an EMBL/GenBank/DDBJ whole genome shotgun (WGS) entry which is preliminary data.</text>
</comment>
<accession>H1DCZ1</accession>
<evidence type="ECO:0000259" key="3">
    <source>
        <dbReference type="PROSITE" id="PS51462"/>
    </source>
</evidence>
<name>H1DCZ1_9BACT</name>
<sequence length="354" mass="41031">MLSLKKLWPSLLLLILYFIIDECLEPTNGLICLGILGSGEFIYTRFKERYNDWTIVFITCALAIPAIVTLTSSSPLPEHLQNGITEAAICILLGFLAFSHKEISSTLPTALRKNFQITPMQQQAMKITVRMLFFLLFFHTLLLFFSIYYADEKAVNFVSGVLLYLLIGLFIGILFARRYFMIQKYKKEEWLPLVNEKGEVIGKAPRSLCHSGSKLLHPVVHLHIQNEKNELFLQKRSMKKDFLPGMWDTAVGGHIGLNEKIEEALKREAQEELGITDFEVRFKGSYTWESPRERELVFSFLCIRYNRIHIDNDEVETGRFWNPQEIEEGISQNLFTPNLIYEYQTFFSSPFSKK</sequence>
<feature type="transmembrane region" description="Helical" evidence="2">
    <location>
        <begin position="131"/>
        <end position="150"/>
    </location>
</feature>
<keyword evidence="2" id="KW-0812">Transmembrane</keyword>
<feature type="transmembrane region" description="Helical" evidence="2">
    <location>
        <begin position="156"/>
        <end position="176"/>
    </location>
</feature>
<dbReference type="GO" id="GO:0016787">
    <property type="term" value="F:hydrolase activity"/>
    <property type="evidence" value="ECO:0007669"/>
    <property type="project" value="UniProtKB-KW"/>
</dbReference>
<dbReference type="GeneID" id="98070784"/>
<dbReference type="PATRIC" id="fig|742817.3.peg.205"/>
<dbReference type="Pfam" id="PF00293">
    <property type="entry name" value="NUDIX"/>
    <property type="match status" value="1"/>
</dbReference>
<keyword evidence="5" id="KW-1185">Reference proteome</keyword>
<dbReference type="PROSITE" id="PS51462">
    <property type="entry name" value="NUDIX"/>
    <property type="match status" value="1"/>
</dbReference>
<dbReference type="Proteomes" id="UP000004892">
    <property type="component" value="Unassembled WGS sequence"/>
</dbReference>
<dbReference type="EMBL" id="ADMC01000001">
    <property type="protein sequence ID" value="EHP51196.1"/>
    <property type="molecule type" value="Genomic_DNA"/>
</dbReference>
<gene>
    <name evidence="4" type="ORF">HMPREF9449_00198</name>
</gene>